<protein>
    <submittedName>
        <fullName evidence="1">Uncharacterized protein</fullName>
    </submittedName>
</protein>
<dbReference type="Proteomes" id="UP000287651">
    <property type="component" value="Unassembled WGS sequence"/>
</dbReference>
<organism evidence="1 2">
    <name type="scientific">Ensete ventricosum</name>
    <name type="common">Abyssinian banana</name>
    <name type="synonym">Musa ensete</name>
    <dbReference type="NCBI Taxonomy" id="4639"/>
    <lineage>
        <taxon>Eukaryota</taxon>
        <taxon>Viridiplantae</taxon>
        <taxon>Streptophyta</taxon>
        <taxon>Embryophyta</taxon>
        <taxon>Tracheophyta</taxon>
        <taxon>Spermatophyta</taxon>
        <taxon>Magnoliopsida</taxon>
        <taxon>Liliopsida</taxon>
        <taxon>Zingiberales</taxon>
        <taxon>Musaceae</taxon>
        <taxon>Ensete</taxon>
    </lineage>
</organism>
<sequence length="156" mass="17069">MACATSKAVEQEGFKKGLASLDVGVVDEPVPSQDTIHRGLHSLVRAEEKPFIRSSEQESGKVAEPVSNRVRIRLPPSRRCLSDTNRGVCRRRRSPLPPLPLRCRSLLSTSPSRSRTLALPSPALRRPCLPSRGFVDDVSSDGYGAGGGRRRCSFTF</sequence>
<gene>
    <name evidence="1" type="ORF">B296_00035298</name>
</gene>
<reference evidence="1 2" key="1">
    <citation type="journal article" date="2014" name="Agronomy (Basel)">
        <title>A Draft Genome Sequence for Ensete ventricosum, the Drought-Tolerant Tree Against Hunger.</title>
        <authorList>
            <person name="Harrison J."/>
            <person name="Moore K.A."/>
            <person name="Paszkiewicz K."/>
            <person name="Jones T."/>
            <person name="Grant M."/>
            <person name="Ambacheew D."/>
            <person name="Muzemil S."/>
            <person name="Studholme D.J."/>
        </authorList>
    </citation>
    <scope>NUCLEOTIDE SEQUENCE [LARGE SCALE GENOMIC DNA]</scope>
</reference>
<evidence type="ECO:0000313" key="2">
    <source>
        <dbReference type="Proteomes" id="UP000287651"/>
    </source>
</evidence>
<comment type="caution">
    <text evidence="1">The sequence shown here is derived from an EMBL/GenBank/DDBJ whole genome shotgun (WGS) entry which is preliminary data.</text>
</comment>
<name>A0A426YY65_ENSVE</name>
<proteinExistence type="predicted"/>
<dbReference type="EMBL" id="AMZH03009525">
    <property type="protein sequence ID" value="RRT56665.1"/>
    <property type="molecule type" value="Genomic_DNA"/>
</dbReference>
<accession>A0A426YY65</accession>
<dbReference type="AlphaFoldDB" id="A0A426YY65"/>
<evidence type="ECO:0000313" key="1">
    <source>
        <dbReference type="EMBL" id="RRT56665.1"/>
    </source>
</evidence>